<comment type="catalytic activity">
    <reaction evidence="9">
        <text>hydrogenselenide + ATP + H2O = selenophosphate + AMP + phosphate + 2 H(+)</text>
        <dbReference type="Rhea" id="RHEA:18737"/>
        <dbReference type="ChEBI" id="CHEBI:15377"/>
        <dbReference type="ChEBI" id="CHEBI:15378"/>
        <dbReference type="ChEBI" id="CHEBI:16144"/>
        <dbReference type="ChEBI" id="CHEBI:29317"/>
        <dbReference type="ChEBI" id="CHEBI:30616"/>
        <dbReference type="ChEBI" id="CHEBI:43474"/>
        <dbReference type="ChEBI" id="CHEBI:456215"/>
        <dbReference type="EC" id="2.7.9.3"/>
    </reaction>
</comment>
<dbReference type="EMBL" id="JWJD01000001">
    <property type="protein sequence ID" value="KIH77319.1"/>
    <property type="molecule type" value="Genomic_DNA"/>
</dbReference>
<feature type="domain" description="PurM-like N-terminal" evidence="10">
    <location>
        <begin position="30"/>
        <end position="136"/>
    </location>
</feature>
<dbReference type="GO" id="GO:0005524">
    <property type="term" value="F:ATP binding"/>
    <property type="evidence" value="ECO:0007669"/>
    <property type="project" value="UniProtKB-UniRule"/>
</dbReference>
<dbReference type="Pfam" id="PF02769">
    <property type="entry name" value="AIRS_C"/>
    <property type="match status" value="1"/>
</dbReference>
<dbReference type="GO" id="GO:0004756">
    <property type="term" value="F:selenide, water dikinase activity"/>
    <property type="evidence" value="ECO:0007669"/>
    <property type="project" value="UniProtKB-UniRule"/>
</dbReference>
<dbReference type="InterPro" id="IPR010918">
    <property type="entry name" value="PurM-like_C_dom"/>
</dbReference>
<comment type="subunit">
    <text evidence="9">Homodimer.</text>
</comment>
<keyword evidence="3 9" id="KW-0479">Metal-binding</keyword>
<evidence type="ECO:0000259" key="11">
    <source>
        <dbReference type="Pfam" id="PF02769"/>
    </source>
</evidence>
<evidence type="ECO:0000256" key="2">
    <source>
        <dbReference type="ARBA" id="ARBA00022679"/>
    </source>
</evidence>
<evidence type="ECO:0000256" key="3">
    <source>
        <dbReference type="ARBA" id="ARBA00022723"/>
    </source>
</evidence>
<comment type="similarity">
    <text evidence="1 9">Belongs to the selenophosphate synthase 1 family. Class I subfamily.</text>
</comment>
<dbReference type="Gene3D" id="3.30.1330.10">
    <property type="entry name" value="PurM-like, N-terminal domain"/>
    <property type="match status" value="1"/>
</dbReference>
<keyword evidence="4 9" id="KW-0547">Nucleotide-binding</keyword>
<feature type="binding site" evidence="9">
    <location>
        <begin position="118"/>
        <end position="120"/>
    </location>
    <ligand>
        <name>ATP</name>
        <dbReference type="ChEBI" id="CHEBI:30616"/>
        <note>ligand shared between dimeric partners</note>
    </ligand>
</feature>
<name>A0A0C2DV63_9BACT</name>
<evidence type="ECO:0000256" key="4">
    <source>
        <dbReference type="ARBA" id="ARBA00022741"/>
    </source>
</evidence>
<keyword evidence="2 9" id="KW-0808">Transferase</keyword>
<keyword evidence="8 9" id="KW-0711">Selenium</keyword>
<dbReference type="GO" id="GO:0000287">
    <property type="term" value="F:magnesium ion binding"/>
    <property type="evidence" value="ECO:0007669"/>
    <property type="project" value="UniProtKB-UniRule"/>
</dbReference>
<keyword evidence="5 9" id="KW-0418">Kinase</keyword>
<dbReference type="InterPro" id="IPR036921">
    <property type="entry name" value="PurM-like_N_sf"/>
</dbReference>
<keyword evidence="6 9" id="KW-0067">ATP-binding</keyword>
<evidence type="ECO:0000256" key="7">
    <source>
        <dbReference type="ARBA" id="ARBA00022842"/>
    </source>
</evidence>
<comment type="caution">
    <text evidence="12">The sequence shown here is derived from an EMBL/GenBank/DDBJ whole genome shotgun (WGS) entry which is preliminary data.</text>
</comment>
<dbReference type="SUPFAM" id="SSF56042">
    <property type="entry name" value="PurM C-terminal domain-like"/>
    <property type="match status" value="1"/>
</dbReference>
<feature type="binding site" description="in other chain" evidence="9">
    <location>
        <position position="70"/>
    </location>
    <ligand>
        <name>ATP</name>
        <dbReference type="ChEBI" id="CHEBI:30616"/>
        <note>ligand shared between dimeric partners</note>
    </ligand>
</feature>
<dbReference type="Gene3D" id="3.90.650.10">
    <property type="entry name" value="PurM-like C-terminal domain"/>
    <property type="match status" value="1"/>
</dbReference>
<evidence type="ECO:0000256" key="9">
    <source>
        <dbReference type="HAMAP-Rule" id="MF_00625"/>
    </source>
</evidence>
<comment type="cofactor">
    <cofactor evidence="9">
        <name>Mg(2+)</name>
        <dbReference type="ChEBI" id="CHEBI:18420"/>
    </cofactor>
    <text evidence="9">Binds 1 Mg(2+) ion per monomer.</text>
</comment>
<dbReference type="PANTHER" id="PTHR10256">
    <property type="entry name" value="SELENIDE, WATER DIKINASE"/>
    <property type="match status" value="1"/>
</dbReference>
<evidence type="ECO:0000256" key="8">
    <source>
        <dbReference type="ARBA" id="ARBA00023266"/>
    </source>
</evidence>
<dbReference type="FunFam" id="3.90.650.10:FF:000004">
    <property type="entry name" value="Selenide, water dikinase"/>
    <property type="match status" value="1"/>
</dbReference>
<organism evidence="12 13">
    <name type="scientific">Geoalkalibacter ferrihydriticus DSM 17813</name>
    <dbReference type="NCBI Taxonomy" id="1121915"/>
    <lineage>
        <taxon>Bacteria</taxon>
        <taxon>Pseudomonadati</taxon>
        <taxon>Thermodesulfobacteriota</taxon>
        <taxon>Desulfuromonadia</taxon>
        <taxon>Desulfuromonadales</taxon>
        <taxon>Geoalkalibacteraceae</taxon>
        <taxon>Geoalkalibacter</taxon>
    </lineage>
</organism>
<protein>
    <recommendedName>
        <fullName evidence="9">Selenide, water dikinase</fullName>
        <ecNumber evidence="9">2.7.9.3</ecNumber>
    </recommendedName>
    <alternativeName>
        <fullName evidence="9">Selenium donor protein</fullName>
    </alternativeName>
    <alternativeName>
        <fullName evidence="9">Selenophosphate synthase</fullName>
    </alternativeName>
</protein>
<evidence type="ECO:0000313" key="12">
    <source>
        <dbReference type="EMBL" id="KIH77319.1"/>
    </source>
</evidence>
<reference evidence="12 13" key="1">
    <citation type="submission" date="2014-12" db="EMBL/GenBank/DDBJ databases">
        <title>Genomes of Geoalkalibacter ferrihydriticus and Geoalkalibacter subterraneus, two haloalkaliphilic metal-reducing members of the Geobacteraceae.</title>
        <authorList>
            <person name="Badalamenti J.P."/>
            <person name="Torres C.I."/>
            <person name="Krajmalnik-Brown R."/>
            <person name="Bond D.R."/>
        </authorList>
    </citation>
    <scope>NUCLEOTIDE SEQUENCE [LARGE SCALE GENOMIC DNA]</scope>
    <source>
        <strain evidence="12 13">DSM 17813</strain>
    </source>
</reference>
<evidence type="ECO:0000256" key="1">
    <source>
        <dbReference type="ARBA" id="ARBA00008026"/>
    </source>
</evidence>
<gene>
    <name evidence="9" type="primary">selD</name>
    <name evidence="12" type="ORF">GFER_00745</name>
</gene>
<dbReference type="Pfam" id="PF00586">
    <property type="entry name" value="AIRS"/>
    <property type="match status" value="1"/>
</dbReference>
<proteinExistence type="inferred from homology"/>
<dbReference type="GO" id="GO:0016260">
    <property type="term" value="P:selenocysteine biosynthetic process"/>
    <property type="evidence" value="ECO:0007669"/>
    <property type="project" value="InterPro"/>
</dbReference>
<comment type="function">
    <text evidence="9">Synthesizes selenophosphate from selenide and ATP.</text>
</comment>
<dbReference type="HAMAP" id="MF_00625">
    <property type="entry name" value="SelD"/>
    <property type="match status" value="1"/>
</dbReference>
<keyword evidence="7 9" id="KW-0460">Magnesium</keyword>
<dbReference type="InterPro" id="IPR023061">
    <property type="entry name" value="SelD_I"/>
</dbReference>
<evidence type="ECO:0000256" key="6">
    <source>
        <dbReference type="ARBA" id="ARBA00022840"/>
    </source>
</evidence>
<dbReference type="NCBIfam" id="NF002098">
    <property type="entry name" value="PRK00943.1"/>
    <property type="match status" value="1"/>
</dbReference>
<sequence length="327" mass="33921">MGPETLAQVLRQLPQSTDPNLLSAAIPFADAGIYRISDELALVQSVDFFTPVVDDPFVYGQIAAANALSDIYAMGGRPITALNLIGFPLCQLGVETLIAVLQGGADKVAEAGAVIAGGHSVEDDEPKYGLSVTGLVDPRKMVTTVGARAGDLLFLTKPLGTGILTTALKGEILSEADLSEAITGMATLNRRAAEIMLEVGVNACTDITGFGLLGHALELAMASQVCVILQGDALPAYPRALEMAAMGLIPEGSYRNRSHYLPQVLDAARISTPILDLLADPQTSGGLLISVAADKSAALRDKLLSAGCAAFLIGRIAADPSGRLQVD</sequence>
<dbReference type="CDD" id="cd02195">
    <property type="entry name" value="SelD"/>
    <property type="match status" value="1"/>
</dbReference>
<feature type="binding site" evidence="9">
    <location>
        <position position="206"/>
    </location>
    <ligand>
        <name>Mg(2+)</name>
        <dbReference type="ChEBI" id="CHEBI:18420"/>
    </ligand>
</feature>
<feature type="binding site" evidence="9">
    <location>
        <position position="70"/>
    </location>
    <ligand>
        <name>Mg(2+)</name>
        <dbReference type="ChEBI" id="CHEBI:18420"/>
    </ligand>
</feature>
<dbReference type="EC" id="2.7.9.3" evidence="9"/>
<dbReference type="Proteomes" id="UP000035068">
    <property type="component" value="Unassembled WGS sequence"/>
</dbReference>
<dbReference type="PANTHER" id="PTHR10256:SF0">
    <property type="entry name" value="INACTIVE SELENIDE, WATER DIKINASE-LIKE PROTEIN-RELATED"/>
    <property type="match status" value="1"/>
</dbReference>
<evidence type="ECO:0000256" key="5">
    <source>
        <dbReference type="ARBA" id="ARBA00022777"/>
    </source>
</evidence>
<dbReference type="InterPro" id="IPR004536">
    <property type="entry name" value="SPS/SelD"/>
</dbReference>
<comment type="caution">
    <text evidence="9">Lacks conserved residue(s) required for the propagation of feature annotation.</text>
</comment>
<feature type="domain" description="PurM-like C-terminal" evidence="11">
    <location>
        <begin position="148"/>
        <end position="326"/>
    </location>
</feature>
<evidence type="ECO:0000259" key="10">
    <source>
        <dbReference type="Pfam" id="PF00586"/>
    </source>
</evidence>
<dbReference type="PIRSF" id="PIRSF036407">
    <property type="entry name" value="Selenphspht_syn"/>
    <property type="match status" value="1"/>
</dbReference>
<accession>A0A0C2DV63</accession>
<dbReference type="InterPro" id="IPR016188">
    <property type="entry name" value="PurM-like_N"/>
</dbReference>
<dbReference type="AlphaFoldDB" id="A0A0C2DV63"/>
<dbReference type="GO" id="GO:0005737">
    <property type="term" value="C:cytoplasm"/>
    <property type="evidence" value="ECO:0007669"/>
    <property type="project" value="TreeGrafter"/>
</dbReference>
<feature type="binding site" description="in other chain" evidence="9">
    <location>
        <position position="47"/>
    </location>
    <ligand>
        <name>ATP</name>
        <dbReference type="ChEBI" id="CHEBI:30616"/>
        <note>ligand shared between dimeric partners</note>
    </ligand>
</feature>
<evidence type="ECO:0000313" key="13">
    <source>
        <dbReference type="Proteomes" id="UP000035068"/>
    </source>
</evidence>
<dbReference type="InterPro" id="IPR036676">
    <property type="entry name" value="PurM-like_C_sf"/>
</dbReference>
<feature type="binding site" evidence="9">
    <location>
        <position position="30"/>
    </location>
    <ligand>
        <name>Mg(2+)</name>
        <dbReference type="ChEBI" id="CHEBI:18420"/>
    </ligand>
</feature>
<dbReference type="SUPFAM" id="SSF55326">
    <property type="entry name" value="PurM N-terminal domain-like"/>
    <property type="match status" value="1"/>
</dbReference>
<dbReference type="NCBIfam" id="TIGR00476">
    <property type="entry name" value="selD"/>
    <property type="match status" value="1"/>
</dbReference>
<keyword evidence="13" id="KW-1185">Reference proteome</keyword>